<comment type="caution">
    <text evidence="1">The sequence shown here is derived from an EMBL/GenBank/DDBJ whole genome shotgun (WGS) entry which is preliminary data.</text>
</comment>
<dbReference type="AlphaFoldDB" id="A0AAD5QI41"/>
<evidence type="ECO:0000313" key="1">
    <source>
        <dbReference type="EMBL" id="KAJ1349150.1"/>
    </source>
</evidence>
<dbReference type="Proteomes" id="UP001196413">
    <property type="component" value="Unassembled WGS sequence"/>
</dbReference>
<organism evidence="1 2">
    <name type="scientific">Parelaphostrongylus tenuis</name>
    <name type="common">Meningeal worm</name>
    <dbReference type="NCBI Taxonomy" id="148309"/>
    <lineage>
        <taxon>Eukaryota</taxon>
        <taxon>Metazoa</taxon>
        <taxon>Ecdysozoa</taxon>
        <taxon>Nematoda</taxon>
        <taxon>Chromadorea</taxon>
        <taxon>Rhabditida</taxon>
        <taxon>Rhabditina</taxon>
        <taxon>Rhabditomorpha</taxon>
        <taxon>Strongyloidea</taxon>
        <taxon>Metastrongylidae</taxon>
        <taxon>Parelaphostrongylus</taxon>
    </lineage>
</organism>
<gene>
    <name evidence="1" type="ORF">KIN20_004613</name>
</gene>
<evidence type="ECO:0000313" key="2">
    <source>
        <dbReference type="Proteomes" id="UP001196413"/>
    </source>
</evidence>
<keyword evidence="2" id="KW-1185">Reference proteome</keyword>
<reference evidence="1" key="1">
    <citation type="submission" date="2021-06" db="EMBL/GenBank/DDBJ databases">
        <title>Parelaphostrongylus tenuis whole genome reference sequence.</title>
        <authorList>
            <person name="Garwood T.J."/>
            <person name="Larsen P.A."/>
            <person name="Fountain-Jones N.M."/>
            <person name="Garbe J.R."/>
            <person name="Macchietto M.G."/>
            <person name="Kania S.A."/>
            <person name="Gerhold R.W."/>
            <person name="Richards J.E."/>
            <person name="Wolf T.M."/>
        </authorList>
    </citation>
    <scope>NUCLEOTIDE SEQUENCE</scope>
    <source>
        <strain evidence="1">MNPRO001-30</strain>
        <tissue evidence="1">Meninges</tissue>
    </source>
</reference>
<name>A0AAD5QI41_PARTN</name>
<accession>A0AAD5QI41</accession>
<dbReference type="EMBL" id="JAHQIW010000616">
    <property type="protein sequence ID" value="KAJ1349150.1"/>
    <property type="molecule type" value="Genomic_DNA"/>
</dbReference>
<protein>
    <submittedName>
        <fullName evidence="1">Uncharacterized protein</fullName>
    </submittedName>
</protein>
<proteinExistence type="predicted"/>
<sequence length="78" mass="9381">MEYAARRIDNRKYRAQRSIAYACRNLDSTTCSKCHMRFFLPFHYIKNRITYLVPESPYLLPIPQFHCPFCEEVCITEL</sequence>